<gene>
    <name evidence="4" type="ORF">KI387_025800</name>
</gene>
<dbReference type="Gene3D" id="4.10.60.10">
    <property type="entry name" value="Zinc finger, CCHC-type"/>
    <property type="match status" value="1"/>
</dbReference>
<feature type="region of interest" description="Disordered" evidence="2">
    <location>
        <begin position="1"/>
        <end position="33"/>
    </location>
</feature>
<proteinExistence type="predicted"/>
<feature type="domain" description="CCHC-type" evidence="3">
    <location>
        <begin position="78"/>
        <end position="93"/>
    </location>
</feature>
<feature type="compositionally biased region" description="Polar residues" evidence="2">
    <location>
        <begin position="21"/>
        <end position="33"/>
    </location>
</feature>
<keyword evidence="1" id="KW-0863">Zinc-finger</keyword>
<keyword evidence="5" id="KW-1185">Reference proteome</keyword>
<feature type="compositionally biased region" description="Basic and acidic residues" evidence="2">
    <location>
        <begin position="1"/>
        <end position="10"/>
    </location>
</feature>
<evidence type="ECO:0000256" key="2">
    <source>
        <dbReference type="SAM" id="MobiDB-lite"/>
    </source>
</evidence>
<reference evidence="4 5" key="1">
    <citation type="journal article" date="2021" name="Nat. Plants">
        <title>The Taxus genome provides insights into paclitaxel biosynthesis.</title>
        <authorList>
            <person name="Xiong X."/>
            <person name="Gou J."/>
            <person name="Liao Q."/>
            <person name="Li Y."/>
            <person name="Zhou Q."/>
            <person name="Bi G."/>
            <person name="Li C."/>
            <person name="Du R."/>
            <person name="Wang X."/>
            <person name="Sun T."/>
            <person name="Guo L."/>
            <person name="Liang H."/>
            <person name="Lu P."/>
            <person name="Wu Y."/>
            <person name="Zhang Z."/>
            <person name="Ro D.K."/>
            <person name="Shang Y."/>
            <person name="Huang S."/>
            <person name="Yan J."/>
        </authorList>
    </citation>
    <scope>NUCLEOTIDE SEQUENCE [LARGE SCALE GENOMIC DNA]</scope>
    <source>
        <strain evidence="4">Ta-2019</strain>
    </source>
</reference>
<feature type="region of interest" description="Disordered" evidence="2">
    <location>
        <begin position="90"/>
        <end position="115"/>
    </location>
</feature>
<dbReference type="InterPro" id="IPR021109">
    <property type="entry name" value="Peptidase_aspartic_dom_sf"/>
</dbReference>
<accession>A0AA38FVC0</accession>
<organism evidence="4 5">
    <name type="scientific">Taxus chinensis</name>
    <name type="common">Chinese yew</name>
    <name type="synonym">Taxus wallichiana var. chinensis</name>
    <dbReference type="NCBI Taxonomy" id="29808"/>
    <lineage>
        <taxon>Eukaryota</taxon>
        <taxon>Viridiplantae</taxon>
        <taxon>Streptophyta</taxon>
        <taxon>Embryophyta</taxon>
        <taxon>Tracheophyta</taxon>
        <taxon>Spermatophyta</taxon>
        <taxon>Pinopsida</taxon>
        <taxon>Pinidae</taxon>
        <taxon>Conifers II</taxon>
        <taxon>Cupressales</taxon>
        <taxon>Taxaceae</taxon>
        <taxon>Taxus</taxon>
    </lineage>
</organism>
<feature type="region of interest" description="Disordered" evidence="2">
    <location>
        <begin position="131"/>
        <end position="151"/>
    </location>
</feature>
<feature type="region of interest" description="Disordered" evidence="2">
    <location>
        <begin position="356"/>
        <end position="395"/>
    </location>
</feature>
<dbReference type="PANTHER" id="PTHR33067:SF35">
    <property type="entry name" value="ASPARTIC PEPTIDASE DDI1-TYPE DOMAIN-CONTAINING PROTEIN"/>
    <property type="match status" value="1"/>
</dbReference>
<protein>
    <recommendedName>
        <fullName evidence="3">CCHC-type domain-containing protein</fullName>
    </recommendedName>
</protein>
<evidence type="ECO:0000313" key="4">
    <source>
        <dbReference type="EMBL" id="KAH9310765.1"/>
    </source>
</evidence>
<feature type="compositionally biased region" description="Basic and acidic residues" evidence="2">
    <location>
        <begin position="134"/>
        <end position="151"/>
    </location>
</feature>
<dbReference type="SUPFAM" id="SSF57756">
    <property type="entry name" value="Retrovirus zinc finger-like domains"/>
    <property type="match status" value="1"/>
</dbReference>
<feature type="compositionally biased region" description="Acidic residues" evidence="2">
    <location>
        <begin position="379"/>
        <end position="388"/>
    </location>
</feature>
<dbReference type="Proteomes" id="UP000824469">
    <property type="component" value="Unassembled WGS sequence"/>
</dbReference>
<name>A0AA38FVC0_TAXCH</name>
<dbReference type="EMBL" id="JAHRHJ020000006">
    <property type="protein sequence ID" value="KAH9310765.1"/>
    <property type="molecule type" value="Genomic_DNA"/>
</dbReference>
<keyword evidence="1" id="KW-0862">Zinc</keyword>
<dbReference type="InterPro" id="IPR001878">
    <property type="entry name" value="Znf_CCHC"/>
</dbReference>
<dbReference type="AlphaFoldDB" id="A0AA38FVC0"/>
<dbReference type="PROSITE" id="PS50158">
    <property type="entry name" value="ZF_CCHC"/>
    <property type="match status" value="1"/>
</dbReference>
<comment type="caution">
    <text evidence="4">The sequence shown here is derived from an EMBL/GenBank/DDBJ whole genome shotgun (WGS) entry which is preliminary data.</text>
</comment>
<dbReference type="GO" id="GO:0003676">
    <property type="term" value="F:nucleic acid binding"/>
    <property type="evidence" value="ECO:0007669"/>
    <property type="project" value="InterPro"/>
</dbReference>
<feature type="compositionally biased region" description="Acidic residues" evidence="2">
    <location>
        <begin position="360"/>
        <end position="369"/>
    </location>
</feature>
<dbReference type="SUPFAM" id="SSF50630">
    <property type="entry name" value="Acid proteases"/>
    <property type="match status" value="1"/>
</dbReference>
<dbReference type="PANTHER" id="PTHR33067">
    <property type="entry name" value="RNA-DIRECTED DNA POLYMERASE-RELATED"/>
    <property type="match status" value="1"/>
</dbReference>
<dbReference type="GO" id="GO:0008270">
    <property type="term" value="F:zinc ion binding"/>
    <property type="evidence" value="ECO:0007669"/>
    <property type="project" value="UniProtKB-KW"/>
</dbReference>
<dbReference type="CDD" id="cd00303">
    <property type="entry name" value="retropepsin_like"/>
    <property type="match status" value="1"/>
</dbReference>
<evidence type="ECO:0000259" key="3">
    <source>
        <dbReference type="PROSITE" id="PS50158"/>
    </source>
</evidence>
<evidence type="ECO:0000313" key="5">
    <source>
        <dbReference type="Proteomes" id="UP000824469"/>
    </source>
</evidence>
<evidence type="ECO:0000256" key="1">
    <source>
        <dbReference type="PROSITE-ProRule" id="PRU00047"/>
    </source>
</evidence>
<keyword evidence="1" id="KW-0479">Metal-binding</keyword>
<dbReference type="Gene3D" id="2.40.70.10">
    <property type="entry name" value="Acid Proteases"/>
    <property type="match status" value="1"/>
</dbReference>
<dbReference type="InterPro" id="IPR036875">
    <property type="entry name" value="Znf_CCHC_sf"/>
</dbReference>
<sequence>MEEEPKEIVAKVEPTPAPLVQNPQPLPVSTNISPSTSTEYEDLLKKMGQLTINLLQGKKFSSQAGDRGPKRNISEVVCYGCYKKGHYKYNCPDRASTSGTRDNDKGKAPVNSLDVVDKSRNNEVDVFVTKRKKEKDNQDGTDPKKMKGETIKKHRRRKLGVQDFLISQGQGPYSILEDLSKRPANITYGQLLAMSSEKRRELRGGLNTRRRKEVEVPVLEAEADPYAPQAEVLCNGISIHDVLVDGGAAVNVMTEFVMNMLGLKIDRPSTLMLRSLNKGKTKPEGLVSNVAISVMGVVCVVDFQVMKNGTVAYPMLLGRPWLRRVHARNYWNEGFMTLGHGRERVKINVIPRHHKVEPVDSSDETDDWTSSDYSSTSEVDTEDEESEVDVSVMDILPVTPTHDPIKLSEEEVDDRLQQIKIGDAVMESEKESYL</sequence>